<reference evidence="1" key="1">
    <citation type="submission" date="2018-02" db="EMBL/GenBank/DDBJ databases">
        <title>Rhizophora mucronata_Transcriptome.</title>
        <authorList>
            <person name="Meera S.P."/>
            <person name="Sreeshan A."/>
            <person name="Augustine A."/>
        </authorList>
    </citation>
    <scope>NUCLEOTIDE SEQUENCE</scope>
    <source>
        <tissue evidence="1">Leaf</tissue>
    </source>
</reference>
<evidence type="ECO:0000313" key="1">
    <source>
        <dbReference type="EMBL" id="MBX74199.1"/>
    </source>
</evidence>
<organism evidence="1">
    <name type="scientific">Rhizophora mucronata</name>
    <name type="common">Asiatic mangrove</name>
    <dbReference type="NCBI Taxonomy" id="61149"/>
    <lineage>
        <taxon>Eukaryota</taxon>
        <taxon>Viridiplantae</taxon>
        <taxon>Streptophyta</taxon>
        <taxon>Embryophyta</taxon>
        <taxon>Tracheophyta</taxon>
        <taxon>Spermatophyta</taxon>
        <taxon>Magnoliopsida</taxon>
        <taxon>eudicotyledons</taxon>
        <taxon>Gunneridae</taxon>
        <taxon>Pentapetalae</taxon>
        <taxon>rosids</taxon>
        <taxon>fabids</taxon>
        <taxon>Malpighiales</taxon>
        <taxon>Rhizophoraceae</taxon>
        <taxon>Rhizophora</taxon>
    </lineage>
</organism>
<accession>A0A2P2R4J9</accession>
<protein>
    <submittedName>
        <fullName evidence="1">Uncharacterized protein</fullName>
    </submittedName>
</protein>
<dbReference type="AlphaFoldDB" id="A0A2P2R4J9"/>
<proteinExistence type="predicted"/>
<sequence length="29" mass="3510">MGRHNYTWTWSHHIFLHFSCALNSQARAH</sequence>
<name>A0A2P2R4J9_RHIMU</name>
<dbReference type="EMBL" id="GGEC01093715">
    <property type="protein sequence ID" value="MBX74199.1"/>
    <property type="molecule type" value="Transcribed_RNA"/>
</dbReference>